<evidence type="ECO:0000313" key="2">
    <source>
        <dbReference type="Proteomes" id="UP000294564"/>
    </source>
</evidence>
<dbReference type="RefSeq" id="WP_132795306.1">
    <property type="nucleotide sequence ID" value="NZ_SLXM01000007.1"/>
</dbReference>
<gene>
    <name evidence="1" type="ORF">EV195_107205</name>
</gene>
<comment type="caution">
    <text evidence="1">The sequence shown here is derived from an EMBL/GenBank/DDBJ whole genome shotgun (WGS) entry which is preliminary data.</text>
</comment>
<keyword evidence="2" id="KW-1185">Reference proteome</keyword>
<reference evidence="1 2" key="1">
    <citation type="submission" date="2019-03" db="EMBL/GenBank/DDBJ databases">
        <title>Genomic Encyclopedia of Type Strains, Phase IV (KMG-IV): sequencing the most valuable type-strain genomes for metagenomic binning, comparative biology and taxonomic classification.</title>
        <authorList>
            <person name="Goeker M."/>
        </authorList>
    </citation>
    <scope>NUCLEOTIDE SEQUENCE [LARGE SCALE GENOMIC DNA]</scope>
    <source>
        <strain evidence="1 2">DSM 14836</strain>
    </source>
</reference>
<accession>A0A4R2NQB2</accession>
<name>A0A4R2NQB2_9FLAO</name>
<dbReference type="AlphaFoldDB" id="A0A4R2NQB2"/>
<dbReference type="OrthoDB" id="9762853at2"/>
<evidence type="ECO:0000313" key="1">
    <source>
        <dbReference type="EMBL" id="TCP24039.1"/>
    </source>
</evidence>
<protein>
    <submittedName>
        <fullName evidence="1">Baseplate J-like protein</fullName>
    </submittedName>
</protein>
<proteinExistence type="predicted"/>
<dbReference type="EMBL" id="SLXM01000007">
    <property type="protein sequence ID" value="TCP24039.1"/>
    <property type="molecule type" value="Genomic_DNA"/>
</dbReference>
<dbReference type="Proteomes" id="UP000294564">
    <property type="component" value="Unassembled WGS sequence"/>
</dbReference>
<sequence length="1063" mass="120900">MSKIIPNILTRNGTGQEQRFIQALDPENFELHDFTIEDWILFAYNFSKNVNYFSTKDYEVVAGDWKNFFKQLTTEEIPYRGTREYDKLKESVAKNLAEMSKDAKVTAHLTLFICFLNLLELSKERFNQLTKRHLDFYYKEILQVDKREPIADQAHVLFELAKKVTDQQIVEGTALDAKKDALGNPLVYKTTEELIANKTTVSQLKTLYNSNTEEVKKIKVSNNVKTKDGLEEPLEEGKPYWYPFGYPETAKNVDELPDAKLGFSIASPMLFLKEGLRTVTITFNFDDNFSSKTVNIDEVIKSISLFASGQENWIEPELTLIDNANDGEFNTNKKEVQFTFQLDYDADALVNYNQEFLLTKYNTTHPLVRFEFDVSNETGYEFYKLLAENTLNEITINTDVQGITSVAIENDNGSLKSNKPFTPFTTRPIIGSNFTINYEEAFSKEWTEFTVNLRWKNVPEDLKTWYAAYMKSTSYSSINGYASLLGKTISENEDNLIVSGPEYFKIEKRLLHAGGVSKETEGAIINLFERETIIDGENVEITYSSIITTQNVANSYGIDKAGPLQLSLEQSFLHELYPKLYALAVSSQSKTINLPNEPYTPLIEGISVGYVAEESLVMSEAAKSDNRIQLFHEHAFGQSEENYAIKKYLQEEKNIIDVFDKDTIQTVLVPRYCLGGHLYIGLEEVVNQQSVALLIQVLEGSENPLTDSFTDTEKVLWSVLCNNKWKSLEDSIISNDADNFLKSGIFKFTIPREATSDNTLLPEGYVWIKAQMNKSFDAVCQAIDIHAQAVLASFENNNNEVSHLKDGLPAGTIKKMVTRIPQVKGISQPYNAFGGSPEETDEKFYRRISERLRHKNRAITLWDYEHIILQEFPEIYKVKCLNHTSETSFTSAGNVTIVVVPDTVNKNVFDIYQPRVSMALLNKIKAHVNALNTLHVEANIINPNYEEVAIGLEAKFYDGYDENFYKEQLKTDITKFLSPWAFDDTKEVTFGIALHKSVLIDYIEKLPYVDYLQNVTMNGDANIYKIVPSDPKSILVSAKEHSVSTVLTTCKGTKTIIEPVCQL</sequence>
<organism evidence="1 2">
    <name type="scientific">Tenacibaculum skagerrakense</name>
    <dbReference type="NCBI Taxonomy" id="186571"/>
    <lineage>
        <taxon>Bacteria</taxon>
        <taxon>Pseudomonadati</taxon>
        <taxon>Bacteroidota</taxon>
        <taxon>Flavobacteriia</taxon>
        <taxon>Flavobacteriales</taxon>
        <taxon>Flavobacteriaceae</taxon>
        <taxon>Tenacibaculum</taxon>
    </lineage>
</organism>